<accession>A0A0L0FNL1</accession>
<organism evidence="3 4">
    <name type="scientific">Sphaeroforma arctica JP610</name>
    <dbReference type="NCBI Taxonomy" id="667725"/>
    <lineage>
        <taxon>Eukaryota</taxon>
        <taxon>Ichthyosporea</taxon>
        <taxon>Ichthyophonida</taxon>
        <taxon>Sphaeroforma</taxon>
    </lineage>
</organism>
<dbReference type="Proteomes" id="UP000054560">
    <property type="component" value="Unassembled WGS sequence"/>
</dbReference>
<dbReference type="AlphaFoldDB" id="A0A0L0FNL1"/>
<feature type="chain" id="PRO_5005538883" evidence="2">
    <location>
        <begin position="21"/>
        <end position="188"/>
    </location>
</feature>
<proteinExistence type="predicted"/>
<reference evidence="3 4" key="1">
    <citation type="submission" date="2011-02" db="EMBL/GenBank/DDBJ databases">
        <title>The Genome Sequence of Sphaeroforma arctica JP610.</title>
        <authorList>
            <consortium name="The Broad Institute Genome Sequencing Platform"/>
            <person name="Russ C."/>
            <person name="Cuomo C."/>
            <person name="Young S.K."/>
            <person name="Zeng Q."/>
            <person name="Gargeya S."/>
            <person name="Alvarado L."/>
            <person name="Berlin A."/>
            <person name="Chapman S.B."/>
            <person name="Chen Z."/>
            <person name="Freedman E."/>
            <person name="Gellesch M."/>
            <person name="Goldberg J."/>
            <person name="Griggs A."/>
            <person name="Gujja S."/>
            <person name="Heilman E."/>
            <person name="Heiman D."/>
            <person name="Howarth C."/>
            <person name="Mehta T."/>
            <person name="Neiman D."/>
            <person name="Pearson M."/>
            <person name="Roberts A."/>
            <person name="Saif S."/>
            <person name="Shea T."/>
            <person name="Shenoy N."/>
            <person name="Sisk P."/>
            <person name="Stolte C."/>
            <person name="Sykes S."/>
            <person name="White J."/>
            <person name="Yandava C."/>
            <person name="Burger G."/>
            <person name="Gray M.W."/>
            <person name="Holland P.W.H."/>
            <person name="King N."/>
            <person name="Lang F.B.F."/>
            <person name="Roger A.J."/>
            <person name="Ruiz-Trillo I."/>
            <person name="Haas B."/>
            <person name="Nusbaum C."/>
            <person name="Birren B."/>
        </authorList>
    </citation>
    <scope>NUCLEOTIDE SEQUENCE [LARGE SCALE GENOMIC DNA]</scope>
    <source>
        <strain evidence="3 4">JP610</strain>
    </source>
</reference>
<keyword evidence="4" id="KW-1185">Reference proteome</keyword>
<feature type="compositionally biased region" description="Basic and acidic residues" evidence="1">
    <location>
        <begin position="66"/>
        <end position="86"/>
    </location>
</feature>
<evidence type="ECO:0000256" key="1">
    <source>
        <dbReference type="SAM" id="MobiDB-lite"/>
    </source>
</evidence>
<evidence type="ECO:0000256" key="2">
    <source>
        <dbReference type="SAM" id="SignalP"/>
    </source>
</evidence>
<name>A0A0L0FNL1_9EUKA</name>
<dbReference type="EMBL" id="KQ242513">
    <property type="protein sequence ID" value="KNC78314.1"/>
    <property type="molecule type" value="Genomic_DNA"/>
</dbReference>
<evidence type="ECO:0000313" key="4">
    <source>
        <dbReference type="Proteomes" id="UP000054560"/>
    </source>
</evidence>
<feature type="region of interest" description="Disordered" evidence="1">
    <location>
        <begin position="64"/>
        <end position="95"/>
    </location>
</feature>
<feature type="compositionally biased region" description="Polar residues" evidence="1">
    <location>
        <begin position="107"/>
        <end position="116"/>
    </location>
</feature>
<feature type="signal peptide" evidence="2">
    <location>
        <begin position="1"/>
        <end position="20"/>
    </location>
</feature>
<dbReference type="GeneID" id="25909754"/>
<dbReference type="RefSeq" id="XP_014152216.1">
    <property type="nucleotide sequence ID" value="XM_014296741.1"/>
</dbReference>
<feature type="region of interest" description="Disordered" evidence="1">
    <location>
        <begin position="107"/>
        <end position="142"/>
    </location>
</feature>
<protein>
    <submittedName>
        <fullName evidence="3">Uncharacterized protein</fullName>
    </submittedName>
</protein>
<keyword evidence="2" id="KW-0732">Signal</keyword>
<gene>
    <name evidence="3" type="ORF">SARC_09250</name>
</gene>
<evidence type="ECO:0000313" key="3">
    <source>
        <dbReference type="EMBL" id="KNC78314.1"/>
    </source>
</evidence>
<sequence length="188" mass="20304">MPVKFATLTGLAVLPTALLTKPILTAQAFIPCFPNSIFAHTTSQSALFKYYSIREDTAGILSASGEDSHHMHSDSGEDSDHVHSDSGEDDTGVSDFVENDVDICSDFTQTPSSSDMTAIHHSPRPRHSTGASTTPPPTTLEDTVNTDLQTHIVLNPSTRTLRSLLLSLRTNSGPLNALTLPNNMRMTR</sequence>